<dbReference type="PANTHER" id="PTHR43671:SF13">
    <property type="entry name" value="SERINE_THREONINE-PROTEIN KINASE NEK2"/>
    <property type="match status" value="1"/>
</dbReference>
<dbReference type="Gene3D" id="1.10.510.10">
    <property type="entry name" value="Transferase(Phosphotransferase) domain 1"/>
    <property type="match status" value="1"/>
</dbReference>
<evidence type="ECO:0000256" key="2">
    <source>
        <dbReference type="ARBA" id="ARBA00022679"/>
    </source>
</evidence>
<protein>
    <recommendedName>
        <fullName evidence="1">non-specific serine/threonine protein kinase</fullName>
        <ecNumber evidence="1">2.7.11.1</ecNumber>
    </recommendedName>
</protein>
<reference evidence="7 8" key="1">
    <citation type="submission" date="2019-03" db="EMBL/GenBank/DDBJ databases">
        <title>Single cell metagenomics reveals metabolic interactions within the superorganism composed of flagellate Streblomastix strix and complex community of Bacteroidetes bacteria on its surface.</title>
        <authorList>
            <person name="Treitli S.C."/>
            <person name="Kolisko M."/>
            <person name="Husnik F."/>
            <person name="Keeling P."/>
            <person name="Hampl V."/>
        </authorList>
    </citation>
    <scope>NUCLEOTIDE SEQUENCE [LARGE SCALE GENOMIC DNA]</scope>
    <source>
        <strain evidence="7">ST1C</strain>
    </source>
</reference>
<feature type="non-terminal residue" evidence="7">
    <location>
        <position position="366"/>
    </location>
</feature>
<dbReference type="GO" id="GO:0005524">
    <property type="term" value="F:ATP binding"/>
    <property type="evidence" value="ECO:0007669"/>
    <property type="project" value="UniProtKB-KW"/>
</dbReference>
<keyword evidence="3" id="KW-0547">Nucleotide-binding</keyword>
<dbReference type="PROSITE" id="PS50011">
    <property type="entry name" value="PROTEIN_KINASE_DOM"/>
    <property type="match status" value="1"/>
</dbReference>
<evidence type="ECO:0000256" key="4">
    <source>
        <dbReference type="ARBA" id="ARBA00022777"/>
    </source>
</evidence>
<dbReference type="Pfam" id="PF00069">
    <property type="entry name" value="Pkinase"/>
    <property type="match status" value="1"/>
</dbReference>
<dbReference type="SUPFAM" id="SSF56112">
    <property type="entry name" value="Protein kinase-like (PK-like)"/>
    <property type="match status" value="1"/>
</dbReference>
<dbReference type="InterPro" id="IPR050660">
    <property type="entry name" value="NEK_Ser/Thr_kinase"/>
</dbReference>
<sequence length="366" mass="41787">MSVSEDHFDLYEVIATLGHGAFGSVYKIKRKTDGKLFTYKKIQCLTKEEEEKIRKEAEILSNLHNENIIEFVEAFRHDGNFYIVTDLAEGGNLLNFYTKKRNNGEFITEEESWRILKEITSGVAYLHSNRILHRNIKPGNILLTADGTVKIADFTIAKQLGTGYDFASTMCGSKIYMSPELTTNGKQSFPSDIYAIGLTIHEILTLQRPFDARTMFQLIQNSVEGKVAAEIDPSRYSKDLIDIVNSMRNVNPEQRPTAEQILAHPRFQNPVQQQQFPIPTSNEVPFADYLKNPSKYKGLTTSFTGKLVESQYYNDFHLKGTAYTITPDSDLAELHIQEPIRILAEDENPYRDELTTYEGQDKVLEY</sequence>
<keyword evidence="4 7" id="KW-0418">Kinase</keyword>
<dbReference type="PANTHER" id="PTHR43671">
    <property type="entry name" value="SERINE/THREONINE-PROTEIN KINASE NEK"/>
    <property type="match status" value="1"/>
</dbReference>
<dbReference type="OrthoDB" id="40902at2759"/>
<dbReference type="Proteomes" id="UP000324800">
    <property type="component" value="Unassembled WGS sequence"/>
</dbReference>
<evidence type="ECO:0000313" key="7">
    <source>
        <dbReference type="EMBL" id="KAA6368775.1"/>
    </source>
</evidence>
<evidence type="ECO:0000259" key="6">
    <source>
        <dbReference type="PROSITE" id="PS50011"/>
    </source>
</evidence>
<keyword evidence="2" id="KW-0808">Transferase</keyword>
<evidence type="ECO:0000256" key="3">
    <source>
        <dbReference type="ARBA" id="ARBA00022741"/>
    </source>
</evidence>
<evidence type="ECO:0000256" key="1">
    <source>
        <dbReference type="ARBA" id="ARBA00012513"/>
    </source>
</evidence>
<dbReference type="InterPro" id="IPR011009">
    <property type="entry name" value="Kinase-like_dom_sf"/>
</dbReference>
<accession>A0A5J4UGW6</accession>
<dbReference type="EMBL" id="SNRW01017008">
    <property type="protein sequence ID" value="KAA6368775.1"/>
    <property type="molecule type" value="Genomic_DNA"/>
</dbReference>
<gene>
    <name evidence="7" type="ORF">EZS28_035700</name>
</gene>
<keyword evidence="5" id="KW-0067">ATP-binding</keyword>
<organism evidence="7 8">
    <name type="scientific">Streblomastix strix</name>
    <dbReference type="NCBI Taxonomy" id="222440"/>
    <lineage>
        <taxon>Eukaryota</taxon>
        <taxon>Metamonada</taxon>
        <taxon>Preaxostyla</taxon>
        <taxon>Oxymonadida</taxon>
        <taxon>Streblomastigidae</taxon>
        <taxon>Streblomastix</taxon>
    </lineage>
</organism>
<proteinExistence type="predicted"/>
<dbReference type="AlphaFoldDB" id="A0A5J4UGW6"/>
<dbReference type="EC" id="2.7.11.1" evidence="1"/>
<dbReference type="InterPro" id="IPR000719">
    <property type="entry name" value="Prot_kinase_dom"/>
</dbReference>
<name>A0A5J4UGW6_9EUKA</name>
<feature type="domain" description="Protein kinase" evidence="6">
    <location>
        <begin position="11"/>
        <end position="267"/>
    </location>
</feature>
<dbReference type="GO" id="GO:0004674">
    <property type="term" value="F:protein serine/threonine kinase activity"/>
    <property type="evidence" value="ECO:0007669"/>
    <property type="project" value="UniProtKB-EC"/>
</dbReference>
<evidence type="ECO:0000256" key="5">
    <source>
        <dbReference type="ARBA" id="ARBA00022840"/>
    </source>
</evidence>
<evidence type="ECO:0000313" key="8">
    <source>
        <dbReference type="Proteomes" id="UP000324800"/>
    </source>
</evidence>
<comment type="caution">
    <text evidence="7">The sequence shown here is derived from an EMBL/GenBank/DDBJ whole genome shotgun (WGS) entry which is preliminary data.</text>
</comment>